<feature type="domain" description="GGDEF" evidence="3">
    <location>
        <begin position="201"/>
        <end position="335"/>
    </location>
</feature>
<dbReference type="NCBIfam" id="TIGR00229">
    <property type="entry name" value="sensory_box"/>
    <property type="match status" value="1"/>
</dbReference>
<dbReference type="PROSITE" id="PS50112">
    <property type="entry name" value="PAS"/>
    <property type="match status" value="1"/>
</dbReference>
<dbReference type="InterPro" id="IPR035965">
    <property type="entry name" value="PAS-like_dom_sf"/>
</dbReference>
<evidence type="ECO:0000259" key="3">
    <source>
        <dbReference type="PROSITE" id="PS50887"/>
    </source>
</evidence>
<sequence length="604" mass="64445">MARRWAARLGDTNGVSLPADELESVLLEVAREAHASADHAGAAARERFTALYANSPVGIALADPSGRVAEANAALGQLLGCPPEALRGTEIPSLGAGERNMTQLRTGLADLHGNEVSLYHSRLLLEHADDGPMWVHVTLARLPGDGPGPGYPMLIVEDANELHLLQETLRHQNLHDPLTGLPNASQFSAKLETSMSSGADTQIALVYLDIDGFKVINDGLGAGVGDQVLREIAGKLQALFTTHDAFVARLSGDGFAIVMVGELTPAEVVDLVEQALADLAEPVYLDEFGIGVSASVGIVVRDAAEGTPADLLRAAELALHRAKEAGKAQWMLFDPALDARDRSRYQLGAVIAGALENGEFSLIYQPTVKLADQKQLAVVNAGLRWNHPHLGELDSDEFYPLAETTGMTIPLGRWLLTEALAATARWRADFGEAGPELCVRLPARLATDPDLVLLVREELERNELPPRALRLCVDGRSLFDANGELIDSLAVLAELGVQLVLTVHGTADLELIPHRELPVGHVILSGPVVDAIGGDDPASAAAWHLDLLVERAKQLRLRIGAEGVRDQDQAARLREHGIMAARGPFIAETATSADIDALIARHAS</sequence>
<dbReference type="InterPro" id="IPR029787">
    <property type="entry name" value="Nucleotide_cyclase"/>
</dbReference>
<dbReference type="SUPFAM" id="SSF55073">
    <property type="entry name" value="Nucleotide cyclase"/>
    <property type="match status" value="1"/>
</dbReference>
<dbReference type="SMART" id="SM00267">
    <property type="entry name" value="GGDEF"/>
    <property type="match status" value="1"/>
</dbReference>
<dbReference type="EMBL" id="NKYE01000008">
    <property type="protein sequence ID" value="OZM72497.1"/>
    <property type="molecule type" value="Genomic_DNA"/>
</dbReference>
<dbReference type="InterPro" id="IPR035919">
    <property type="entry name" value="EAL_sf"/>
</dbReference>
<evidence type="ECO:0000313" key="5">
    <source>
        <dbReference type="Proteomes" id="UP000242444"/>
    </source>
</evidence>
<dbReference type="Pfam" id="PF00563">
    <property type="entry name" value="EAL"/>
    <property type="match status" value="1"/>
</dbReference>
<dbReference type="InterPro" id="IPR043128">
    <property type="entry name" value="Rev_trsase/Diguanyl_cyclase"/>
</dbReference>
<dbReference type="InterPro" id="IPR052155">
    <property type="entry name" value="Biofilm_reg_signaling"/>
</dbReference>
<dbReference type="InParanoid" id="A0A263D4F2"/>
<dbReference type="PROSITE" id="PS50887">
    <property type="entry name" value="GGDEF"/>
    <property type="match status" value="1"/>
</dbReference>
<keyword evidence="5" id="KW-1185">Reference proteome</keyword>
<dbReference type="RefSeq" id="WP_094863596.1">
    <property type="nucleotide sequence ID" value="NZ_NKYE01000008.1"/>
</dbReference>
<dbReference type="OrthoDB" id="23692at2"/>
<organism evidence="4 5">
    <name type="scientific">Amycolatopsis antarctica</name>
    <dbReference type="NCBI Taxonomy" id="1854586"/>
    <lineage>
        <taxon>Bacteria</taxon>
        <taxon>Bacillati</taxon>
        <taxon>Actinomycetota</taxon>
        <taxon>Actinomycetes</taxon>
        <taxon>Pseudonocardiales</taxon>
        <taxon>Pseudonocardiaceae</taxon>
        <taxon>Amycolatopsis</taxon>
    </lineage>
</organism>
<reference evidence="4 5" key="1">
    <citation type="submission" date="2017-07" db="EMBL/GenBank/DDBJ databases">
        <title>Amycolatopsis antarcticus sp. nov., isolated from the surface of an Antarcticus brown macroalga.</title>
        <authorList>
            <person name="Wang J."/>
            <person name="Leiva S."/>
            <person name="Huang J."/>
            <person name="Huang Y."/>
        </authorList>
    </citation>
    <scope>NUCLEOTIDE SEQUENCE [LARGE SCALE GENOMIC DNA]</scope>
    <source>
        <strain evidence="4 5">AU-G6</strain>
    </source>
</reference>
<dbReference type="SUPFAM" id="SSF141868">
    <property type="entry name" value="EAL domain-like"/>
    <property type="match status" value="1"/>
</dbReference>
<name>A0A263D4F2_9PSEU</name>
<dbReference type="Pfam" id="PF08448">
    <property type="entry name" value="PAS_4"/>
    <property type="match status" value="1"/>
</dbReference>
<evidence type="ECO:0000259" key="1">
    <source>
        <dbReference type="PROSITE" id="PS50112"/>
    </source>
</evidence>
<gene>
    <name evidence="4" type="ORF">CFN78_15110</name>
</gene>
<dbReference type="PANTHER" id="PTHR44757:SF2">
    <property type="entry name" value="BIOFILM ARCHITECTURE MAINTENANCE PROTEIN MBAA"/>
    <property type="match status" value="1"/>
</dbReference>
<dbReference type="Pfam" id="PF00990">
    <property type="entry name" value="GGDEF"/>
    <property type="match status" value="1"/>
</dbReference>
<dbReference type="Gene3D" id="3.20.20.450">
    <property type="entry name" value="EAL domain"/>
    <property type="match status" value="1"/>
</dbReference>
<feature type="domain" description="PAS" evidence="1">
    <location>
        <begin position="44"/>
        <end position="88"/>
    </location>
</feature>
<accession>A0A263D4F2</accession>
<dbReference type="SUPFAM" id="SSF55785">
    <property type="entry name" value="PYP-like sensor domain (PAS domain)"/>
    <property type="match status" value="1"/>
</dbReference>
<proteinExistence type="predicted"/>
<dbReference type="InterPro" id="IPR000014">
    <property type="entry name" value="PAS"/>
</dbReference>
<dbReference type="Gene3D" id="3.30.70.270">
    <property type="match status" value="1"/>
</dbReference>
<dbReference type="AlphaFoldDB" id="A0A263D4F2"/>
<dbReference type="InterPro" id="IPR001633">
    <property type="entry name" value="EAL_dom"/>
</dbReference>
<protein>
    <submittedName>
        <fullName evidence="4">GGDEF domain-containing protein</fullName>
    </submittedName>
</protein>
<dbReference type="InterPro" id="IPR013656">
    <property type="entry name" value="PAS_4"/>
</dbReference>
<dbReference type="CDD" id="cd00130">
    <property type="entry name" value="PAS"/>
    <property type="match status" value="1"/>
</dbReference>
<evidence type="ECO:0000259" key="2">
    <source>
        <dbReference type="PROSITE" id="PS50883"/>
    </source>
</evidence>
<dbReference type="CDD" id="cd01948">
    <property type="entry name" value="EAL"/>
    <property type="match status" value="1"/>
</dbReference>
<dbReference type="PANTHER" id="PTHR44757">
    <property type="entry name" value="DIGUANYLATE CYCLASE DGCP"/>
    <property type="match status" value="1"/>
</dbReference>
<dbReference type="Gene3D" id="3.30.450.20">
    <property type="entry name" value="PAS domain"/>
    <property type="match status" value="1"/>
</dbReference>
<dbReference type="SMART" id="SM00091">
    <property type="entry name" value="PAS"/>
    <property type="match status" value="1"/>
</dbReference>
<dbReference type="Proteomes" id="UP000242444">
    <property type="component" value="Unassembled WGS sequence"/>
</dbReference>
<comment type="caution">
    <text evidence="4">The sequence shown here is derived from an EMBL/GenBank/DDBJ whole genome shotgun (WGS) entry which is preliminary data.</text>
</comment>
<dbReference type="InterPro" id="IPR000160">
    <property type="entry name" value="GGDEF_dom"/>
</dbReference>
<evidence type="ECO:0000313" key="4">
    <source>
        <dbReference type="EMBL" id="OZM72497.1"/>
    </source>
</evidence>
<dbReference type="NCBIfam" id="TIGR00254">
    <property type="entry name" value="GGDEF"/>
    <property type="match status" value="1"/>
</dbReference>
<dbReference type="CDD" id="cd01949">
    <property type="entry name" value="GGDEF"/>
    <property type="match status" value="1"/>
</dbReference>
<feature type="domain" description="EAL" evidence="2">
    <location>
        <begin position="344"/>
        <end position="603"/>
    </location>
</feature>
<dbReference type="SMART" id="SM00052">
    <property type="entry name" value="EAL"/>
    <property type="match status" value="1"/>
</dbReference>
<dbReference type="PROSITE" id="PS50883">
    <property type="entry name" value="EAL"/>
    <property type="match status" value="1"/>
</dbReference>